<dbReference type="EMBL" id="CAJPDR010000018">
    <property type="protein sequence ID" value="CAF9906730.1"/>
    <property type="molecule type" value="Genomic_DNA"/>
</dbReference>
<dbReference type="PANTHER" id="PTHR47843:SF5">
    <property type="entry name" value="BTB_POZ DOMAIN PROTEIN"/>
    <property type="match status" value="1"/>
</dbReference>
<dbReference type="PANTHER" id="PTHR47843">
    <property type="entry name" value="BTB DOMAIN-CONTAINING PROTEIN-RELATED"/>
    <property type="match status" value="1"/>
</dbReference>
<reference evidence="2" key="1">
    <citation type="submission" date="2021-03" db="EMBL/GenBank/DDBJ databases">
        <authorList>
            <person name="Tagirdzhanova G."/>
        </authorList>
    </citation>
    <scope>NUCLEOTIDE SEQUENCE</scope>
</reference>
<protein>
    <recommendedName>
        <fullName evidence="1">BTB domain-containing protein</fullName>
    </recommendedName>
</protein>
<gene>
    <name evidence="2" type="ORF">ALECFALPRED_002619</name>
</gene>
<sequence length="257" mass="29230">MADSNPVFSEHRTDQLRRLFGNSEGTDVLCVCGGVTWNVHIFVLQLGSKVLGKLCSGSFQEVITGRIEINQYEPHLVHRMLQHLYMVDYSASEIEIDGKKEESFVSELLTHVMMYAMGDEYDVKDLKTEALWKFKHAINAKKGQSGELTSVLEVVPAIYTTTLDSDRGLRDGVVAFGAKHLRRIQDLPDFKSAVTQVPTYMIEVLPTFLNRLEDERRRYIGECSSCNNEEDWSFDGVCCNVCREHKSLCWFDMVDAS</sequence>
<evidence type="ECO:0000313" key="2">
    <source>
        <dbReference type="EMBL" id="CAF9906730.1"/>
    </source>
</evidence>
<dbReference type="InterPro" id="IPR000210">
    <property type="entry name" value="BTB/POZ_dom"/>
</dbReference>
<evidence type="ECO:0000259" key="1">
    <source>
        <dbReference type="Pfam" id="PF00651"/>
    </source>
</evidence>
<name>A0A8H3I485_9LECA</name>
<comment type="caution">
    <text evidence="2">The sequence shown here is derived from an EMBL/GenBank/DDBJ whole genome shotgun (WGS) entry which is preliminary data.</text>
</comment>
<feature type="domain" description="BTB" evidence="1">
    <location>
        <begin position="18"/>
        <end position="93"/>
    </location>
</feature>
<dbReference type="OrthoDB" id="6359816at2759"/>
<organism evidence="2 3">
    <name type="scientific">Alectoria fallacina</name>
    <dbReference type="NCBI Taxonomy" id="1903189"/>
    <lineage>
        <taxon>Eukaryota</taxon>
        <taxon>Fungi</taxon>
        <taxon>Dikarya</taxon>
        <taxon>Ascomycota</taxon>
        <taxon>Pezizomycotina</taxon>
        <taxon>Lecanoromycetes</taxon>
        <taxon>OSLEUM clade</taxon>
        <taxon>Lecanoromycetidae</taxon>
        <taxon>Lecanorales</taxon>
        <taxon>Lecanorineae</taxon>
        <taxon>Parmeliaceae</taxon>
        <taxon>Alectoria</taxon>
    </lineage>
</organism>
<dbReference type="Proteomes" id="UP000664203">
    <property type="component" value="Unassembled WGS sequence"/>
</dbReference>
<dbReference type="AlphaFoldDB" id="A0A8H3I485"/>
<dbReference type="Pfam" id="PF00651">
    <property type="entry name" value="BTB"/>
    <property type="match status" value="1"/>
</dbReference>
<dbReference type="Gene3D" id="3.30.710.10">
    <property type="entry name" value="Potassium Channel Kv1.1, Chain A"/>
    <property type="match status" value="1"/>
</dbReference>
<dbReference type="CDD" id="cd18186">
    <property type="entry name" value="BTB_POZ_ZBTB_KLHL-like"/>
    <property type="match status" value="1"/>
</dbReference>
<keyword evidence="3" id="KW-1185">Reference proteome</keyword>
<dbReference type="InterPro" id="IPR011333">
    <property type="entry name" value="SKP1/BTB/POZ_sf"/>
</dbReference>
<proteinExistence type="predicted"/>
<evidence type="ECO:0000313" key="3">
    <source>
        <dbReference type="Proteomes" id="UP000664203"/>
    </source>
</evidence>
<accession>A0A8H3I485</accession>
<dbReference type="SUPFAM" id="SSF54695">
    <property type="entry name" value="POZ domain"/>
    <property type="match status" value="1"/>
</dbReference>